<feature type="binding site" evidence="7">
    <location>
        <position position="132"/>
    </location>
    <ligand>
        <name>Zn(2+)</name>
        <dbReference type="ChEBI" id="CHEBI:29105"/>
        <label>2</label>
    </ligand>
</feature>
<dbReference type="GO" id="GO:0004416">
    <property type="term" value="F:hydroxyacylglutathione hydrolase activity"/>
    <property type="evidence" value="ECO:0007669"/>
    <property type="project" value="UniProtKB-UniRule"/>
</dbReference>
<dbReference type="InterPro" id="IPR035680">
    <property type="entry name" value="Clx_II_MBL"/>
</dbReference>
<dbReference type="RefSeq" id="WP_108603904.1">
    <property type="nucleotide sequence ID" value="NZ_CP026604.1"/>
</dbReference>
<dbReference type="InterPro" id="IPR001279">
    <property type="entry name" value="Metallo-B-lactamas"/>
</dbReference>
<dbReference type="InterPro" id="IPR050110">
    <property type="entry name" value="Glyoxalase_II_hydrolase"/>
</dbReference>
<reference evidence="9 10" key="1">
    <citation type="submission" date="2018-01" db="EMBL/GenBank/DDBJ databases">
        <title>Genome sequence of a Cantenovulum-like bacteria.</title>
        <authorList>
            <person name="Tan W.R."/>
            <person name="Lau N.-S."/>
            <person name="Go F."/>
            <person name="Amirul A.-A.A."/>
        </authorList>
    </citation>
    <scope>NUCLEOTIDE SEQUENCE [LARGE SCALE GENOMIC DNA]</scope>
    <source>
        <strain evidence="9 10">CCB-QB4</strain>
    </source>
</reference>
<evidence type="ECO:0000313" key="10">
    <source>
        <dbReference type="Proteomes" id="UP000244441"/>
    </source>
</evidence>
<dbReference type="EMBL" id="CP026604">
    <property type="protein sequence ID" value="AWB67838.1"/>
    <property type="molecule type" value="Genomic_DNA"/>
</dbReference>
<organism evidence="9 10">
    <name type="scientific">Saccharobesus litoralis</name>
    <dbReference type="NCBI Taxonomy" id="2172099"/>
    <lineage>
        <taxon>Bacteria</taxon>
        <taxon>Pseudomonadati</taxon>
        <taxon>Pseudomonadota</taxon>
        <taxon>Gammaproteobacteria</taxon>
        <taxon>Alteromonadales</taxon>
        <taxon>Alteromonadaceae</taxon>
        <taxon>Saccharobesus</taxon>
    </lineage>
</organism>
<evidence type="ECO:0000256" key="7">
    <source>
        <dbReference type="HAMAP-Rule" id="MF_01374"/>
    </source>
</evidence>
<comment type="pathway">
    <text evidence="2 7">Secondary metabolite metabolism; methylglyoxal degradation; (R)-lactate from methylglyoxal: step 2/2.</text>
</comment>
<dbReference type="Proteomes" id="UP000244441">
    <property type="component" value="Chromosome"/>
</dbReference>
<dbReference type="AlphaFoldDB" id="A0A2S0VUF4"/>
<evidence type="ECO:0000256" key="6">
    <source>
        <dbReference type="ARBA" id="ARBA00022833"/>
    </source>
</evidence>
<dbReference type="InterPro" id="IPR036866">
    <property type="entry name" value="RibonucZ/Hydroxyglut_hydro"/>
</dbReference>
<proteinExistence type="inferred from homology"/>
<dbReference type="InterPro" id="IPR032282">
    <property type="entry name" value="HAGH_C"/>
</dbReference>
<dbReference type="EC" id="3.1.2.6" evidence="7"/>
<evidence type="ECO:0000313" key="9">
    <source>
        <dbReference type="EMBL" id="AWB67838.1"/>
    </source>
</evidence>
<keyword evidence="10" id="KW-1185">Reference proteome</keyword>
<feature type="binding site" evidence="7">
    <location>
        <position position="60"/>
    </location>
    <ligand>
        <name>Zn(2+)</name>
        <dbReference type="ChEBI" id="CHEBI:29105"/>
        <label>2</label>
    </ligand>
</feature>
<keyword evidence="4 7" id="KW-0479">Metal-binding</keyword>
<evidence type="ECO:0000259" key="8">
    <source>
        <dbReference type="SMART" id="SM00849"/>
    </source>
</evidence>
<feature type="binding site" evidence="7">
    <location>
        <position position="114"/>
    </location>
    <ligand>
        <name>Zn(2+)</name>
        <dbReference type="ChEBI" id="CHEBI:29105"/>
        <label>1</label>
    </ligand>
</feature>
<feature type="binding site" evidence="7">
    <location>
        <position position="170"/>
    </location>
    <ligand>
        <name>Zn(2+)</name>
        <dbReference type="ChEBI" id="CHEBI:29105"/>
        <label>2</label>
    </ligand>
</feature>
<dbReference type="Pfam" id="PF16123">
    <property type="entry name" value="HAGH_C"/>
    <property type="match status" value="1"/>
</dbReference>
<dbReference type="CDD" id="cd07723">
    <property type="entry name" value="hydroxyacylglutathione_hydrolase_MBL-fold"/>
    <property type="match status" value="1"/>
</dbReference>
<evidence type="ECO:0000256" key="4">
    <source>
        <dbReference type="ARBA" id="ARBA00022723"/>
    </source>
</evidence>
<dbReference type="SUPFAM" id="SSF56281">
    <property type="entry name" value="Metallo-hydrolase/oxidoreductase"/>
    <property type="match status" value="1"/>
</dbReference>
<keyword evidence="5 7" id="KW-0378">Hydrolase</keyword>
<dbReference type="NCBIfam" id="TIGR03413">
    <property type="entry name" value="GSH_gloB"/>
    <property type="match status" value="1"/>
</dbReference>
<dbReference type="SMART" id="SM00849">
    <property type="entry name" value="Lactamase_B"/>
    <property type="match status" value="1"/>
</dbReference>
<evidence type="ECO:0000256" key="3">
    <source>
        <dbReference type="ARBA" id="ARBA00006759"/>
    </source>
</evidence>
<name>A0A2S0VUF4_9ALTE</name>
<dbReference type="Gene3D" id="3.60.15.10">
    <property type="entry name" value="Ribonuclease Z/Hydroxyacylglutathione hydrolase-like"/>
    <property type="match status" value="1"/>
</dbReference>
<dbReference type="UniPathway" id="UPA00619">
    <property type="reaction ID" value="UER00676"/>
</dbReference>
<dbReference type="PANTHER" id="PTHR43705">
    <property type="entry name" value="HYDROXYACYLGLUTATHIONE HYDROLASE"/>
    <property type="match status" value="1"/>
</dbReference>
<feature type="binding site" evidence="7">
    <location>
        <position position="132"/>
    </location>
    <ligand>
        <name>Zn(2+)</name>
        <dbReference type="ChEBI" id="CHEBI:29105"/>
        <label>1</label>
    </ligand>
</feature>
<feature type="binding site" evidence="7">
    <location>
        <position position="57"/>
    </location>
    <ligand>
        <name>Zn(2+)</name>
        <dbReference type="ChEBI" id="CHEBI:29105"/>
        <label>1</label>
    </ligand>
</feature>
<dbReference type="GO" id="GO:0019243">
    <property type="term" value="P:methylglyoxal catabolic process to D-lactate via S-lactoyl-glutathione"/>
    <property type="evidence" value="ECO:0007669"/>
    <property type="project" value="UniProtKB-UniRule"/>
</dbReference>
<feature type="domain" description="Metallo-beta-lactamase" evidence="8">
    <location>
        <begin position="12"/>
        <end position="170"/>
    </location>
</feature>
<dbReference type="PIRSF" id="PIRSF005457">
    <property type="entry name" value="Glx"/>
    <property type="match status" value="1"/>
</dbReference>
<dbReference type="HAMAP" id="MF_01374">
    <property type="entry name" value="Glyoxalase_2"/>
    <property type="match status" value="1"/>
</dbReference>
<comment type="function">
    <text evidence="7">Thiolesterase that catalyzes the hydrolysis of S-D-lactoyl-glutathione to form glutathione and D-lactic acid.</text>
</comment>
<dbReference type="GO" id="GO:0046872">
    <property type="term" value="F:metal ion binding"/>
    <property type="evidence" value="ECO:0007669"/>
    <property type="project" value="UniProtKB-KW"/>
</dbReference>
<evidence type="ECO:0000256" key="1">
    <source>
        <dbReference type="ARBA" id="ARBA00001623"/>
    </source>
</evidence>
<accession>A0A2S0VUF4</accession>
<evidence type="ECO:0000256" key="5">
    <source>
        <dbReference type="ARBA" id="ARBA00022801"/>
    </source>
</evidence>
<dbReference type="OrthoDB" id="9802248at2"/>
<comment type="catalytic activity">
    <reaction evidence="1 7">
        <text>an S-(2-hydroxyacyl)glutathione + H2O = a 2-hydroxy carboxylate + glutathione + H(+)</text>
        <dbReference type="Rhea" id="RHEA:21864"/>
        <dbReference type="ChEBI" id="CHEBI:15377"/>
        <dbReference type="ChEBI" id="CHEBI:15378"/>
        <dbReference type="ChEBI" id="CHEBI:57925"/>
        <dbReference type="ChEBI" id="CHEBI:58896"/>
        <dbReference type="ChEBI" id="CHEBI:71261"/>
        <dbReference type="EC" id="3.1.2.6"/>
    </reaction>
</comment>
<feature type="binding site" evidence="7">
    <location>
        <position position="59"/>
    </location>
    <ligand>
        <name>Zn(2+)</name>
        <dbReference type="ChEBI" id="CHEBI:29105"/>
        <label>2</label>
    </ligand>
</feature>
<protein>
    <recommendedName>
        <fullName evidence="7">Hydroxyacylglutathione hydrolase</fullName>
        <ecNumber evidence="7">3.1.2.6</ecNumber>
    </recommendedName>
    <alternativeName>
        <fullName evidence="7">Glyoxalase II</fullName>
        <shortName evidence="7">Glx II</shortName>
    </alternativeName>
</protein>
<feature type="binding site" evidence="7">
    <location>
        <position position="55"/>
    </location>
    <ligand>
        <name>Zn(2+)</name>
        <dbReference type="ChEBI" id="CHEBI:29105"/>
        <label>1</label>
    </ligand>
</feature>
<comment type="subunit">
    <text evidence="7">Monomer.</text>
</comment>
<comment type="similarity">
    <text evidence="3 7">Belongs to the metallo-beta-lactamase superfamily. Glyoxalase II family.</text>
</comment>
<evidence type="ECO:0000256" key="2">
    <source>
        <dbReference type="ARBA" id="ARBA00004963"/>
    </source>
</evidence>
<gene>
    <name evidence="7 9" type="primary">gloB</name>
    <name evidence="9" type="ORF">C2869_16020</name>
</gene>
<dbReference type="PANTHER" id="PTHR43705:SF1">
    <property type="entry name" value="HYDROXYACYLGLUTATHIONE HYDROLASE GLOB"/>
    <property type="match status" value="1"/>
</dbReference>
<keyword evidence="6 7" id="KW-0862">Zinc</keyword>
<sequence>MISVTPIPAFNDNYIWKISSTRSNACVVVDPGCAQATLNNLQKHEQTLAAILITHHHKDHIGGINKLTKAFPNAKVYAPQHPNIPLNSQIINSASTLTLPELEIDLNCLLVPGHTLDHIAYYSSEIGLFCGDTLFSAGCGRMFEGTPPMFLASLTTLANLPKDTAVYCAHEYTLANLQFALTIEPDNQVLQEVQKTVNEKRQKNMPSLPSSIAIEKAINPFLRCHLSHIQQRVAHLSNQLLTNEVDTFTAMRKLKDCF</sequence>
<dbReference type="Pfam" id="PF00753">
    <property type="entry name" value="Lactamase_B"/>
    <property type="match status" value="1"/>
</dbReference>
<dbReference type="KEGG" id="cate:C2869_16020"/>
<comment type="cofactor">
    <cofactor evidence="7">
        <name>Zn(2+)</name>
        <dbReference type="ChEBI" id="CHEBI:29105"/>
    </cofactor>
    <text evidence="7">Binds 2 Zn(2+) ions per subunit.</text>
</comment>
<dbReference type="InterPro" id="IPR017782">
    <property type="entry name" value="Hydroxyacylglutathione_Hdrlase"/>
</dbReference>